<organism evidence="9 10">
    <name type="scientific">Eisenbergiella massiliensis</name>
    <dbReference type="NCBI Taxonomy" id="1720294"/>
    <lineage>
        <taxon>Bacteria</taxon>
        <taxon>Bacillati</taxon>
        <taxon>Bacillota</taxon>
        <taxon>Clostridia</taxon>
        <taxon>Lachnospirales</taxon>
        <taxon>Lachnospiraceae</taxon>
        <taxon>Eisenbergiella</taxon>
    </lineage>
</organism>
<comment type="subcellular location">
    <subcellularLocation>
        <location evidence="1 7">Cell membrane</location>
        <topology evidence="1 7">Multi-pass membrane protein</topology>
    </subcellularLocation>
</comment>
<dbReference type="PROSITE" id="PS50928">
    <property type="entry name" value="ABC_TM1"/>
    <property type="match status" value="1"/>
</dbReference>
<dbReference type="InterPro" id="IPR035906">
    <property type="entry name" value="MetI-like_sf"/>
</dbReference>
<name>A0A3E3IQI4_9FIRM</name>
<feature type="transmembrane region" description="Helical" evidence="7">
    <location>
        <begin position="205"/>
        <end position="230"/>
    </location>
</feature>
<dbReference type="InterPro" id="IPR050809">
    <property type="entry name" value="UgpAE/MalFG_permease"/>
</dbReference>
<gene>
    <name evidence="9" type="ORF">DWY69_18340</name>
</gene>
<dbReference type="PANTHER" id="PTHR43227:SF11">
    <property type="entry name" value="BLL4140 PROTEIN"/>
    <property type="match status" value="1"/>
</dbReference>
<dbReference type="CDD" id="cd06261">
    <property type="entry name" value="TM_PBP2"/>
    <property type="match status" value="1"/>
</dbReference>
<dbReference type="Gene3D" id="1.10.3720.10">
    <property type="entry name" value="MetI-like"/>
    <property type="match status" value="1"/>
</dbReference>
<dbReference type="GO" id="GO:0055085">
    <property type="term" value="P:transmembrane transport"/>
    <property type="evidence" value="ECO:0007669"/>
    <property type="project" value="InterPro"/>
</dbReference>
<evidence type="ECO:0000256" key="7">
    <source>
        <dbReference type="RuleBase" id="RU363032"/>
    </source>
</evidence>
<evidence type="ECO:0000313" key="10">
    <source>
        <dbReference type="Proteomes" id="UP000261166"/>
    </source>
</evidence>
<dbReference type="EMBL" id="QVLU01000017">
    <property type="protein sequence ID" value="RGE69337.1"/>
    <property type="molecule type" value="Genomic_DNA"/>
</dbReference>
<dbReference type="Pfam" id="PF00528">
    <property type="entry name" value="BPD_transp_1"/>
    <property type="match status" value="1"/>
</dbReference>
<dbReference type="OrthoDB" id="9785836at2"/>
<evidence type="ECO:0000256" key="5">
    <source>
        <dbReference type="ARBA" id="ARBA00022989"/>
    </source>
</evidence>
<feature type="domain" description="ABC transmembrane type-1" evidence="8">
    <location>
        <begin position="71"/>
        <end position="288"/>
    </location>
</feature>
<evidence type="ECO:0000256" key="2">
    <source>
        <dbReference type="ARBA" id="ARBA00022448"/>
    </source>
</evidence>
<evidence type="ECO:0000256" key="6">
    <source>
        <dbReference type="ARBA" id="ARBA00023136"/>
    </source>
</evidence>
<dbReference type="Proteomes" id="UP000261166">
    <property type="component" value="Unassembled WGS sequence"/>
</dbReference>
<evidence type="ECO:0000256" key="1">
    <source>
        <dbReference type="ARBA" id="ARBA00004651"/>
    </source>
</evidence>
<evidence type="ECO:0000256" key="3">
    <source>
        <dbReference type="ARBA" id="ARBA00022475"/>
    </source>
</evidence>
<keyword evidence="4 7" id="KW-0812">Transmembrane</keyword>
<dbReference type="PANTHER" id="PTHR43227">
    <property type="entry name" value="BLL4140 PROTEIN"/>
    <property type="match status" value="1"/>
</dbReference>
<dbReference type="GO" id="GO:0005886">
    <property type="term" value="C:plasma membrane"/>
    <property type="evidence" value="ECO:0007669"/>
    <property type="project" value="UniProtKB-SubCell"/>
</dbReference>
<evidence type="ECO:0000256" key="4">
    <source>
        <dbReference type="ARBA" id="ARBA00022692"/>
    </source>
</evidence>
<feature type="transmembrane region" description="Helical" evidence="7">
    <location>
        <begin position="75"/>
        <end position="100"/>
    </location>
</feature>
<evidence type="ECO:0000259" key="8">
    <source>
        <dbReference type="PROSITE" id="PS50928"/>
    </source>
</evidence>
<keyword evidence="2 7" id="KW-0813">Transport</keyword>
<feature type="transmembrane region" description="Helical" evidence="7">
    <location>
        <begin position="112"/>
        <end position="131"/>
    </location>
</feature>
<reference evidence="9 10" key="1">
    <citation type="submission" date="2018-08" db="EMBL/GenBank/DDBJ databases">
        <title>A genome reference for cultivated species of the human gut microbiota.</title>
        <authorList>
            <person name="Zou Y."/>
            <person name="Xue W."/>
            <person name="Luo G."/>
        </authorList>
    </citation>
    <scope>NUCLEOTIDE SEQUENCE [LARGE SCALE GENOMIC DNA]</scope>
    <source>
        <strain evidence="9 10">AF26-4BH</strain>
    </source>
</reference>
<accession>A0A3E3IQI4</accession>
<feature type="transmembrane region" description="Helical" evidence="7">
    <location>
        <begin position="275"/>
        <end position="292"/>
    </location>
</feature>
<dbReference type="InterPro" id="IPR000515">
    <property type="entry name" value="MetI-like"/>
</dbReference>
<dbReference type="AlphaFoldDB" id="A0A3E3IQI4"/>
<keyword evidence="6 7" id="KW-0472">Membrane</keyword>
<feature type="transmembrane region" description="Helical" evidence="7">
    <location>
        <begin position="12"/>
        <end position="29"/>
    </location>
</feature>
<comment type="caution">
    <text evidence="9">The sequence shown here is derived from an EMBL/GenBank/DDBJ whole genome shotgun (WGS) entry which is preliminary data.</text>
</comment>
<dbReference type="SUPFAM" id="SSF161098">
    <property type="entry name" value="MetI-like"/>
    <property type="match status" value="1"/>
</dbReference>
<evidence type="ECO:0000313" key="9">
    <source>
        <dbReference type="EMBL" id="RGE69337.1"/>
    </source>
</evidence>
<keyword evidence="5 7" id="KW-1133">Transmembrane helix</keyword>
<feature type="transmembrane region" description="Helical" evidence="7">
    <location>
        <begin position="158"/>
        <end position="184"/>
    </location>
</feature>
<sequence length="302" mass="34191">MVIKNIKRYWPMYVMAFPGIAYLIINNYIPMGGVVLAFKNYNVRQGIWKSPWAGFGNFQYLFKTEDAFIITRNTVLYNLVFIIIGTALSVFISILLNEILNKFCSKIYQTTILLPYLISIVVVSYIVYAFLSMDTGLINKFLEGIGKDTVLWYNEAKFWPYILILVYCWKSFGFNTIIYYAVIVGIDTNLFEAAMVDGASKIKQIIHITLPSLKPTVIVMTILAIGRIFYSDFGLFYQVPMDSGALYSATNVIDTYVYRALFYIGDYGMSAAASLYQSVVGFLLVVGANALVRKLDADNALF</sequence>
<keyword evidence="3" id="KW-1003">Cell membrane</keyword>
<comment type="similarity">
    <text evidence="7">Belongs to the binding-protein-dependent transport system permease family.</text>
</comment>
<proteinExistence type="inferred from homology"/>
<protein>
    <submittedName>
        <fullName evidence="9">Sugar ABC transporter permease</fullName>
    </submittedName>
</protein>